<protein>
    <submittedName>
        <fullName evidence="2">Uncharacterized protein</fullName>
    </submittedName>
</protein>
<dbReference type="AlphaFoldDB" id="A0A2I9DPN7"/>
<dbReference type="Proteomes" id="UP000236569">
    <property type="component" value="Unassembled WGS sequence"/>
</dbReference>
<gene>
    <name evidence="2" type="ORF">DAERI_010249</name>
</gene>
<accession>A0A2I9DPN7</accession>
<dbReference type="EMBL" id="BFAG01000001">
    <property type="protein sequence ID" value="GBF04077.1"/>
    <property type="molecule type" value="Genomic_DNA"/>
</dbReference>
<evidence type="ECO:0000313" key="2">
    <source>
        <dbReference type="EMBL" id="GBF04077.1"/>
    </source>
</evidence>
<sequence>MAAGQAGVLAGVGEGRRITQRPLHHAEFRRQFLQAAPRQTGTVPAGKARPRPGTTGLAPGGHSPDTNRILDTGNMGAVYRPPP</sequence>
<comment type="caution">
    <text evidence="2">The sequence shown here is derived from an EMBL/GenBank/DDBJ whole genome shotgun (WGS) entry which is preliminary data.</text>
</comment>
<proteinExistence type="predicted"/>
<organism evidence="2 3">
    <name type="scientific">Deinococcus aerius</name>
    <dbReference type="NCBI Taxonomy" id="200253"/>
    <lineage>
        <taxon>Bacteria</taxon>
        <taxon>Thermotogati</taxon>
        <taxon>Deinococcota</taxon>
        <taxon>Deinococci</taxon>
        <taxon>Deinococcales</taxon>
        <taxon>Deinococcaceae</taxon>
        <taxon>Deinococcus</taxon>
    </lineage>
</organism>
<reference evidence="3" key="1">
    <citation type="submission" date="2018-01" db="EMBL/GenBank/DDBJ databases">
        <title>Draft Genome Sequence of the Radioresistant Bacterium Deinococcus aerius TR0125, Isolated from the Higher Atmosphere above Japan.</title>
        <authorList>
            <person name="Satoh K."/>
            <person name="Arai H."/>
            <person name="Sanzen T."/>
            <person name="Kawaguchi Y."/>
            <person name="Hayashi H."/>
            <person name="Yokobori S."/>
            <person name="Yamagishi A."/>
            <person name="Oono Y."/>
            <person name="Narumi I."/>
        </authorList>
    </citation>
    <scope>NUCLEOTIDE SEQUENCE [LARGE SCALE GENOMIC DNA]</scope>
    <source>
        <strain evidence="3">TR0125</strain>
    </source>
</reference>
<evidence type="ECO:0000256" key="1">
    <source>
        <dbReference type="SAM" id="MobiDB-lite"/>
    </source>
</evidence>
<keyword evidence="3" id="KW-1185">Reference proteome</keyword>
<feature type="region of interest" description="Disordered" evidence="1">
    <location>
        <begin position="33"/>
        <end position="83"/>
    </location>
</feature>
<evidence type="ECO:0000313" key="3">
    <source>
        <dbReference type="Proteomes" id="UP000236569"/>
    </source>
</evidence>
<name>A0A2I9DPN7_9DEIO</name>